<dbReference type="AlphaFoldDB" id="A0A6J4VG85"/>
<gene>
    <name evidence="1" type="ORF">AVDCRST_MAG87-2833</name>
</gene>
<reference evidence="1" key="1">
    <citation type="submission" date="2020-02" db="EMBL/GenBank/DDBJ databases">
        <authorList>
            <person name="Meier V. D."/>
        </authorList>
    </citation>
    <scope>NUCLEOTIDE SEQUENCE</scope>
    <source>
        <strain evidence="1">AVDCRST_MAG87</strain>
    </source>
</reference>
<organism evidence="1">
    <name type="scientific">uncultured Thermomicrobiales bacterium</name>
    <dbReference type="NCBI Taxonomy" id="1645740"/>
    <lineage>
        <taxon>Bacteria</taxon>
        <taxon>Pseudomonadati</taxon>
        <taxon>Thermomicrobiota</taxon>
        <taxon>Thermomicrobia</taxon>
        <taxon>Thermomicrobiales</taxon>
        <taxon>environmental samples</taxon>
    </lineage>
</organism>
<name>A0A6J4VG85_9BACT</name>
<proteinExistence type="predicted"/>
<dbReference type="EMBL" id="CADCWJ010000623">
    <property type="protein sequence ID" value="CAA9575506.1"/>
    <property type="molecule type" value="Genomic_DNA"/>
</dbReference>
<accession>A0A6J4VG85</accession>
<protein>
    <submittedName>
        <fullName evidence="1">Uncharacterized protein</fullName>
    </submittedName>
</protein>
<sequence>MASARAGAVTAPAANLACGTLVDWRAPSPRCVAAPKSRTE</sequence>
<evidence type="ECO:0000313" key="1">
    <source>
        <dbReference type="EMBL" id="CAA9575506.1"/>
    </source>
</evidence>